<proteinExistence type="predicted"/>
<accession>J3MTB0</accession>
<dbReference type="HOGENOM" id="CLU_3017486_0_0_1"/>
<dbReference type="EnsemblPlants" id="OB08G23400.1">
    <property type="protein sequence ID" value="OB08G23400.1"/>
    <property type="gene ID" value="OB08G23400"/>
</dbReference>
<keyword evidence="2" id="KW-1185">Reference proteome</keyword>
<name>J3MTB0_ORYBR</name>
<reference evidence="1" key="2">
    <citation type="submission" date="2013-04" db="UniProtKB">
        <authorList>
            <consortium name="EnsemblPlants"/>
        </authorList>
    </citation>
    <scope>IDENTIFICATION</scope>
</reference>
<organism evidence="1">
    <name type="scientific">Oryza brachyantha</name>
    <name type="common">malo sina</name>
    <dbReference type="NCBI Taxonomy" id="4533"/>
    <lineage>
        <taxon>Eukaryota</taxon>
        <taxon>Viridiplantae</taxon>
        <taxon>Streptophyta</taxon>
        <taxon>Embryophyta</taxon>
        <taxon>Tracheophyta</taxon>
        <taxon>Spermatophyta</taxon>
        <taxon>Magnoliopsida</taxon>
        <taxon>Liliopsida</taxon>
        <taxon>Poales</taxon>
        <taxon>Poaceae</taxon>
        <taxon>BOP clade</taxon>
        <taxon>Oryzoideae</taxon>
        <taxon>Oryzeae</taxon>
        <taxon>Oryzinae</taxon>
        <taxon>Oryza</taxon>
    </lineage>
</organism>
<reference evidence="1" key="1">
    <citation type="journal article" date="2013" name="Nat. Commun.">
        <title>Whole-genome sequencing of Oryza brachyantha reveals mechanisms underlying Oryza genome evolution.</title>
        <authorList>
            <person name="Chen J."/>
            <person name="Huang Q."/>
            <person name="Gao D."/>
            <person name="Wang J."/>
            <person name="Lang Y."/>
            <person name="Liu T."/>
            <person name="Li B."/>
            <person name="Bai Z."/>
            <person name="Luis Goicoechea J."/>
            <person name="Liang C."/>
            <person name="Chen C."/>
            <person name="Zhang W."/>
            <person name="Sun S."/>
            <person name="Liao Y."/>
            <person name="Zhang X."/>
            <person name="Yang L."/>
            <person name="Song C."/>
            <person name="Wang M."/>
            <person name="Shi J."/>
            <person name="Liu G."/>
            <person name="Liu J."/>
            <person name="Zhou H."/>
            <person name="Zhou W."/>
            <person name="Yu Q."/>
            <person name="An N."/>
            <person name="Chen Y."/>
            <person name="Cai Q."/>
            <person name="Wang B."/>
            <person name="Liu B."/>
            <person name="Min J."/>
            <person name="Huang Y."/>
            <person name="Wu H."/>
            <person name="Li Z."/>
            <person name="Zhang Y."/>
            <person name="Yin Y."/>
            <person name="Song W."/>
            <person name="Jiang J."/>
            <person name="Jackson S.A."/>
            <person name="Wing R.A."/>
            <person name="Wang J."/>
            <person name="Chen M."/>
        </authorList>
    </citation>
    <scope>NUCLEOTIDE SEQUENCE [LARGE SCALE GENOMIC DNA]</scope>
    <source>
        <strain evidence="1">cv. IRGC 101232</strain>
    </source>
</reference>
<sequence length="56" mass="6588">MDISHPSLTTNQTHPKSLLSYDVKTYFEEIPCYFVMSKFKSMQNRNSENVLCEHSM</sequence>
<evidence type="ECO:0000313" key="2">
    <source>
        <dbReference type="Proteomes" id="UP000006038"/>
    </source>
</evidence>
<evidence type="ECO:0000313" key="1">
    <source>
        <dbReference type="EnsemblPlants" id="OB08G23400.1"/>
    </source>
</evidence>
<dbReference type="AlphaFoldDB" id="J3MTB0"/>
<dbReference type="Proteomes" id="UP000006038">
    <property type="component" value="Chromosome 8"/>
</dbReference>
<dbReference type="Gramene" id="OB08G23400.1">
    <property type="protein sequence ID" value="OB08G23400.1"/>
    <property type="gene ID" value="OB08G23400"/>
</dbReference>
<protein>
    <submittedName>
        <fullName evidence="1">Uncharacterized protein</fullName>
    </submittedName>
</protein>